<dbReference type="InterPro" id="IPR017937">
    <property type="entry name" value="Thioredoxin_CS"/>
</dbReference>
<reference evidence="3 4" key="1">
    <citation type="submission" date="2017-04" db="EMBL/GenBank/DDBJ databases">
        <title>Genome Sequence of the Model Brown-Rot Fungus Postia placenta SB12.</title>
        <authorList>
            <consortium name="DOE Joint Genome Institute"/>
            <person name="Gaskell J."/>
            <person name="Kersten P."/>
            <person name="Larrondo L.F."/>
            <person name="Canessa P."/>
            <person name="Martinez D."/>
            <person name="Hibbett D."/>
            <person name="Schmoll M."/>
            <person name="Kubicek C.P."/>
            <person name="Martinez A.T."/>
            <person name="Yadav J."/>
            <person name="Master E."/>
            <person name="Magnuson J.K."/>
            <person name="James T."/>
            <person name="Yaver D."/>
            <person name="Berka R."/>
            <person name="Labutti K."/>
            <person name="Lipzen A."/>
            <person name="Aerts A."/>
            <person name="Barry K."/>
            <person name="Henrissat B."/>
            <person name="Blanchette R."/>
            <person name="Grigoriev I."/>
            <person name="Cullen D."/>
        </authorList>
    </citation>
    <scope>NUCLEOTIDE SEQUENCE [LARGE SCALE GENOMIC DNA]</scope>
    <source>
        <strain evidence="3 4">MAD-698-R-SB12</strain>
    </source>
</reference>
<dbReference type="EMBL" id="KZ110592">
    <property type="protein sequence ID" value="OSX65777.1"/>
    <property type="molecule type" value="Genomic_DNA"/>
</dbReference>
<dbReference type="PANTHER" id="PTHR45815:SF3">
    <property type="entry name" value="PROTEIN DISULFIDE-ISOMERASE A6"/>
    <property type="match status" value="1"/>
</dbReference>
<dbReference type="PROSITE" id="PS00194">
    <property type="entry name" value="THIOREDOXIN_1"/>
    <property type="match status" value="1"/>
</dbReference>
<dbReference type="SUPFAM" id="SSF52833">
    <property type="entry name" value="Thioredoxin-like"/>
    <property type="match status" value="1"/>
</dbReference>
<keyword evidence="1" id="KW-0732">Signal</keyword>
<feature type="chain" id="PRO_5013208185" description="Thioredoxin domain-containing protein" evidence="1">
    <location>
        <begin position="20"/>
        <end position="88"/>
    </location>
</feature>
<name>A0A1X6NAV3_9APHY</name>
<dbReference type="InterPro" id="IPR036249">
    <property type="entry name" value="Thioredoxin-like_sf"/>
</dbReference>
<dbReference type="AlphaFoldDB" id="A0A1X6NAV3"/>
<organism evidence="3 4">
    <name type="scientific">Postia placenta MAD-698-R-SB12</name>
    <dbReference type="NCBI Taxonomy" id="670580"/>
    <lineage>
        <taxon>Eukaryota</taxon>
        <taxon>Fungi</taxon>
        <taxon>Dikarya</taxon>
        <taxon>Basidiomycota</taxon>
        <taxon>Agaricomycotina</taxon>
        <taxon>Agaricomycetes</taxon>
        <taxon>Polyporales</taxon>
        <taxon>Adustoporiaceae</taxon>
        <taxon>Rhodonia</taxon>
    </lineage>
</organism>
<dbReference type="OrthoDB" id="427280at2759"/>
<dbReference type="Proteomes" id="UP000194127">
    <property type="component" value="Unassembled WGS sequence"/>
</dbReference>
<sequence>MRVSRIFFIVCAIVGSTATAVVELGSSNFAATVAHEPLLLVEFYTPWCGHCKALEPDFAKAAAALQGTAKLARVDCSVQHDVCSAQDI</sequence>
<dbReference type="GO" id="GO:0005788">
    <property type="term" value="C:endoplasmic reticulum lumen"/>
    <property type="evidence" value="ECO:0007669"/>
    <property type="project" value="TreeGrafter"/>
</dbReference>
<dbReference type="CDD" id="cd02961">
    <property type="entry name" value="PDI_a_family"/>
    <property type="match status" value="1"/>
</dbReference>
<feature type="signal peptide" evidence="1">
    <location>
        <begin position="1"/>
        <end position="19"/>
    </location>
</feature>
<proteinExistence type="predicted"/>
<dbReference type="STRING" id="670580.A0A1X6NAV3"/>
<dbReference type="InterPro" id="IPR013766">
    <property type="entry name" value="Thioredoxin_domain"/>
</dbReference>
<evidence type="ECO:0000259" key="2">
    <source>
        <dbReference type="Pfam" id="PF00085"/>
    </source>
</evidence>
<dbReference type="GeneID" id="36329111"/>
<evidence type="ECO:0000313" key="4">
    <source>
        <dbReference type="Proteomes" id="UP000194127"/>
    </source>
</evidence>
<gene>
    <name evidence="3" type="ORF">POSPLADRAFT_1132011</name>
</gene>
<feature type="domain" description="Thioredoxin" evidence="2">
    <location>
        <begin position="21"/>
        <end position="88"/>
    </location>
</feature>
<evidence type="ECO:0000256" key="1">
    <source>
        <dbReference type="SAM" id="SignalP"/>
    </source>
</evidence>
<keyword evidence="4" id="KW-1185">Reference proteome</keyword>
<dbReference type="PANTHER" id="PTHR45815">
    <property type="entry name" value="PROTEIN DISULFIDE-ISOMERASE A6"/>
    <property type="match status" value="1"/>
</dbReference>
<protein>
    <recommendedName>
        <fullName evidence="2">Thioredoxin domain-containing protein</fullName>
    </recommendedName>
</protein>
<dbReference type="GO" id="GO:0015035">
    <property type="term" value="F:protein-disulfide reductase activity"/>
    <property type="evidence" value="ECO:0007669"/>
    <property type="project" value="TreeGrafter"/>
</dbReference>
<dbReference type="Pfam" id="PF00085">
    <property type="entry name" value="Thioredoxin"/>
    <property type="match status" value="1"/>
</dbReference>
<accession>A0A1X6NAV3</accession>
<evidence type="ECO:0000313" key="3">
    <source>
        <dbReference type="EMBL" id="OSX65777.1"/>
    </source>
</evidence>
<dbReference type="RefSeq" id="XP_024342571.1">
    <property type="nucleotide sequence ID" value="XM_024484162.1"/>
</dbReference>
<dbReference type="Gene3D" id="3.40.30.10">
    <property type="entry name" value="Glutaredoxin"/>
    <property type="match status" value="1"/>
</dbReference>
<dbReference type="GO" id="GO:0034976">
    <property type="term" value="P:response to endoplasmic reticulum stress"/>
    <property type="evidence" value="ECO:0007669"/>
    <property type="project" value="TreeGrafter"/>
</dbReference>